<accession>A0AAV2SUK8</accession>
<dbReference type="InterPro" id="IPR057092">
    <property type="entry name" value="SAM_KIDINS220"/>
</dbReference>
<dbReference type="SUPFAM" id="SSF47769">
    <property type="entry name" value="SAM/Pointed domain"/>
    <property type="match status" value="1"/>
</dbReference>
<dbReference type="Pfam" id="PF23307">
    <property type="entry name" value="SAM_KIDINS220"/>
    <property type="match status" value="1"/>
</dbReference>
<organism evidence="3 4">
    <name type="scientific">Meganyctiphanes norvegica</name>
    <name type="common">Northern krill</name>
    <name type="synonym">Thysanopoda norvegica</name>
    <dbReference type="NCBI Taxonomy" id="48144"/>
    <lineage>
        <taxon>Eukaryota</taxon>
        <taxon>Metazoa</taxon>
        <taxon>Ecdysozoa</taxon>
        <taxon>Arthropoda</taxon>
        <taxon>Crustacea</taxon>
        <taxon>Multicrustacea</taxon>
        <taxon>Malacostraca</taxon>
        <taxon>Eumalacostraca</taxon>
        <taxon>Eucarida</taxon>
        <taxon>Euphausiacea</taxon>
        <taxon>Euphausiidae</taxon>
        <taxon>Meganyctiphanes</taxon>
    </lineage>
</organism>
<dbReference type="Proteomes" id="UP001497623">
    <property type="component" value="Unassembled WGS sequence"/>
</dbReference>
<feature type="domain" description="Kinase D-interacting substrate of 220 kDa-like SAM" evidence="2">
    <location>
        <begin position="246"/>
        <end position="322"/>
    </location>
</feature>
<dbReference type="Gene3D" id="1.10.150.50">
    <property type="entry name" value="Transcription Factor, Ets-1"/>
    <property type="match status" value="1"/>
</dbReference>
<feature type="region of interest" description="Disordered" evidence="1">
    <location>
        <begin position="353"/>
        <end position="379"/>
    </location>
</feature>
<evidence type="ECO:0000313" key="4">
    <source>
        <dbReference type="Proteomes" id="UP001497623"/>
    </source>
</evidence>
<gene>
    <name evidence="3" type="ORF">MNOR_LOCUS40603</name>
</gene>
<feature type="non-terminal residue" evidence="3">
    <location>
        <position position="428"/>
    </location>
</feature>
<dbReference type="PANTHER" id="PTHR24116:SF0">
    <property type="entry name" value="KINASE D-INTERACTING SUBSTRATE OF 220 KDA"/>
    <property type="match status" value="1"/>
</dbReference>
<dbReference type="InterPro" id="IPR013761">
    <property type="entry name" value="SAM/pointed_sf"/>
</dbReference>
<dbReference type="InterPro" id="IPR052771">
    <property type="entry name" value="Neurotrophin_sig_adaptor"/>
</dbReference>
<reference evidence="3 4" key="1">
    <citation type="submission" date="2024-05" db="EMBL/GenBank/DDBJ databases">
        <authorList>
            <person name="Wallberg A."/>
        </authorList>
    </citation>
    <scope>NUCLEOTIDE SEQUENCE [LARGE SCALE GENOMIC DNA]</scope>
</reference>
<feature type="non-terminal residue" evidence="3">
    <location>
        <position position="1"/>
    </location>
</feature>
<dbReference type="AlphaFoldDB" id="A0AAV2SUK8"/>
<feature type="compositionally biased region" description="Polar residues" evidence="1">
    <location>
        <begin position="353"/>
        <end position="370"/>
    </location>
</feature>
<evidence type="ECO:0000259" key="2">
    <source>
        <dbReference type="Pfam" id="PF23307"/>
    </source>
</evidence>
<dbReference type="PANTHER" id="PTHR24116">
    <property type="entry name" value="KINASE D-INTERACTING SUBSTRATE OF 220 KDA"/>
    <property type="match status" value="1"/>
</dbReference>
<keyword evidence="4" id="KW-1185">Reference proteome</keyword>
<proteinExistence type="predicted"/>
<comment type="caution">
    <text evidence="3">The sequence shown here is derived from an EMBL/GenBank/DDBJ whole genome shotgun (WGS) entry which is preliminary data.</text>
</comment>
<sequence length="428" mass="49610">VLLTDDYFSDITPRSMRRLMNVVYITGRLMKAFHIDFNWYHLASWVNITEQWPYRASWLILYYEANEDSLEDKLPLTELYEKVKGFIPQSRDLEPLLDMDKEEKKLEIFLGIHKASLQVRSLKVFLPFTINLDPFIRKVIKDDQPEWDENAPSFAASPVNYWNVPTSESNESNTYNRRFSDVKISKINRNNSLTSFQPMKPQLWNYGHPPFSVQMNSGYPGGFDFQHVHHSPLNKITLPDEAGEKPLSSMGVEDVYLLLSKLEGLSSASLPRYKEQIIQHNINGRVLTHCDMEDLKKVISMSFGDWELFTMLVEVLREQEVNDEFSNKNVHFQDPLINYEKEMKHLGTVESKNSSAMEGSNIAQQGSSRGSLHDASKANQENQTHIDILNEQNLLAKQGSLNTGYIYSEDEEQEKGWNMTQKELQQWV</sequence>
<dbReference type="GO" id="GO:0019887">
    <property type="term" value="F:protein kinase regulator activity"/>
    <property type="evidence" value="ECO:0007669"/>
    <property type="project" value="TreeGrafter"/>
</dbReference>
<dbReference type="EMBL" id="CAXKWB010127600">
    <property type="protein sequence ID" value="CAL4240545.1"/>
    <property type="molecule type" value="Genomic_DNA"/>
</dbReference>
<protein>
    <recommendedName>
        <fullName evidence="2">Kinase D-interacting substrate of 220 kDa-like SAM domain-containing protein</fullName>
    </recommendedName>
</protein>
<evidence type="ECO:0000313" key="3">
    <source>
        <dbReference type="EMBL" id="CAL4240545.1"/>
    </source>
</evidence>
<dbReference type="GO" id="GO:0030165">
    <property type="term" value="F:PDZ domain binding"/>
    <property type="evidence" value="ECO:0007669"/>
    <property type="project" value="TreeGrafter"/>
</dbReference>
<name>A0AAV2SUK8_MEGNR</name>
<evidence type="ECO:0000256" key="1">
    <source>
        <dbReference type="SAM" id="MobiDB-lite"/>
    </source>
</evidence>